<dbReference type="EMBL" id="AB609752">
    <property type="protein sequence ID" value="BBE39001.1"/>
    <property type="molecule type" value="Genomic_DNA"/>
</dbReference>
<evidence type="ECO:0008006" key="5">
    <source>
        <dbReference type="Google" id="ProtNLM"/>
    </source>
</evidence>
<accession>A0A6S4Q1D7</accession>
<dbReference type="GO" id="GO:0004518">
    <property type="term" value="F:nuclease activity"/>
    <property type="evidence" value="ECO:0007669"/>
    <property type="project" value="InterPro"/>
</dbReference>
<keyword evidence="1" id="KW-0677">Repeat</keyword>
<dbReference type="Pfam" id="PF24883">
    <property type="entry name" value="NPHP3_N"/>
    <property type="match status" value="1"/>
</dbReference>
<feature type="domain" description="CD-NTase associated protein 4-like DNA endonuclease" evidence="2">
    <location>
        <begin position="11"/>
        <end position="190"/>
    </location>
</feature>
<dbReference type="InterPro" id="IPR025382">
    <property type="entry name" value="Cap4-like_endonuclease_dom"/>
</dbReference>
<evidence type="ECO:0000313" key="4">
    <source>
        <dbReference type="EMBL" id="BBE39001.1"/>
    </source>
</evidence>
<proteinExistence type="predicted"/>
<dbReference type="InterPro" id="IPR027417">
    <property type="entry name" value="P-loop_NTPase"/>
</dbReference>
<evidence type="ECO:0000256" key="1">
    <source>
        <dbReference type="ARBA" id="ARBA00022737"/>
    </source>
</evidence>
<evidence type="ECO:0000259" key="2">
    <source>
        <dbReference type="Pfam" id="PF14130"/>
    </source>
</evidence>
<dbReference type="Gene3D" id="3.40.50.300">
    <property type="entry name" value="P-loop containing nucleotide triphosphate hydrolases"/>
    <property type="match status" value="1"/>
</dbReference>
<sequence>MNPPIKNTQLTRLGYEYQDLVCIRILVNWYHDKNKYQWVKVESTSLPDANVTSLDDVIALRADGKYELTQVKFTIDANREDLTLSFDWLTACKGKGTSLIQKWAKDLTEAVKNSQLGKAELITNRKPDTEVSACLKNGMIDFHSIPSEHLKDIETQLGGKVEAEEFFSNFRFIHSEPTIDNLENQLHDSLVPDHTNEEGWHRFLSKVKRWATRKGEPSSDGCIRFEDLHNLLSLGVTRDISQYFDIPEKYRPPTVSFHQDVTKKLKTGGAWVVSGAPGMGKSTYLSYLYENLQAKNVAVVRHHYSLGLQSLDDRISFSTAASSIIKQIKNSPMISWGGLDESPENIDKWLVRVGEEARKKGNEFILIVDGLDHVWRERSDISQLEHLINRILPAPEGVTIVFGTQPVSSSKLPNRLLSNCPVEGDRWLNIPYMDLSAIGSWLEGLRDSGVANIGGSTSLSSIPEIALALQKISSGYPLHVIYSLRTLLAKDKNVSIYDIEKLDKCPDGDINTYYWNIWTNLSELAKEILYLMAVTEFPWPDKNSFAKCFEGTQTFLGAYKEIEHLVEHRRSGVFPFHGSLLVNIQKREEFEGAKKRLYPVVSKWLSNDAPSFWRWAWDWIVQSEMKNTDPLLQGVTKEWVINSLCDGYPLSHIEHIISSAEKVAFSNKNYTCLVDLRLIKTRFINGTEYQVQSFSEFSRSAMKYSDDEYGLLWKSDNIRILDIEDIVAVASLCRKKYPEVVENCYQELYKRAVFYANIYEGTENKFSLTVDSLIQVLCDCDEPDVGRIIDLIDRITPKDGLYENLFSSLLKSDNPEYIFDIDYFNLPEESKPKFLEYYIAASCISGIDLSSRDYRDEVLASSFGVSYYF</sequence>
<name>A0A6S4Q1D7_VIBVL</name>
<organism evidence="4">
    <name type="scientific">Vibrio vulnificus</name>
    <dbReference type="NCBI Taxonomy" id="672"/>
    <lineage>
        <taxon>Bacteria</taxon>
        <taxon>Pseudomonadati</taxon>
        <taxon>Pseudomonadota</taxon>
        <taxon>Gammaproteobacteria</taxon>
        <taxon>Vibrionales</taxon>
        <taxon>Vibrionaceae</taxon>
        <taxon>Vibrio</taxon>
    </lineage>
</organism>
<evidence type="ECO:0000259" key="3">
    <source>
        <dbReference type="Pfam" id="PF24883"/>
    </source>
</evidence>
<feature type="domain" description="Nephrocystin 3-like N-terminal" evidence="3">
    <location>
        <begin position="269"/>
        <end position="386"/>
    </location>
</feature>
<dbReference type="SUPFAM" id="SSF52540">
    <property type="entry name" value="P-loop containing nucleoside triphosphate hydrolases"/>
    <property type="match status" value="1"/>
</dbReference>
<dbReference type="AlphaFoldDB" id="A0A6S4Q1D7"/>
<dbReference type="InterPro" id="IPR056884">
    <property type="entry name" value="NPHP3-like_N"/>
</dbReference>
<protein>
    <recommendedName>
        <fullName evidence="5">ATP-binding protein</fullName>
    </recommendedName>
</protein>
<reference evidence="4" key="1">
    <citation type="submission" date="2011-01" db="EMBL/GenBank/DDBJ databases">
        <title>Evolutionary Significance of Chromosomal Super-Integrons in Vibrio vulnificus Strains.</title>
        <authorList>
            <person name="Shu H.Y."/>
            <person name="Wu K.M."/>
            <person name="Liu T.T."/>
            <person name="Liu Y.M."/>
            <person name="Liao T.L."/>
            <person name="Hor L.I."/>
            <person name="Tsai S.F."/>
            <person name="Chen C.Y."/>
        </authorList>
    </citation>
    <scope>NUCLEOTIDE SEQUENCE</scope>
    <source>
        <strain evidence="4">CG021</strain>
    </source>
</reference>
<dbReference type="Pfam" id="PF14130">
    <property type="entry name" value="Cap4_nuclease"/>
    <property type="match status" value="1"/>
</dbReference>